<evidence type="ECO:0000256" key="1">
    <source>
        <dbReference type="SAM" id="MobiDB-lite"/>
    </source>
</evidence>
<sequence length="286" mass="31145">MTSIRKRFRTNTMASSSTGDSIAPNAQQHADPSSPATKSYTYYHAGPLFSIADLHTNTLLASAIARHSHGKFHPILPQDLEQRGDVTPHGIRDKDLRALLTCDLALFTYDGAELDSGTVVEFMMAKFADVPAVILRSDFRGGGDQQHPQQQQDGGAGQPWNLMSSFWPRTEAVVIDAMLEYKRALASFPPSSSSSAAGSKEENSNPFLTTAPTAQAGELLLEKTALQCIAAMEQALRAPSRMPRELRENVYRWLALMPGYAEGEDGKDVGDMLRLLASKEGKGMFG</sequence>
<dbReference type="InterPro" id="IPR007710">
    <property type="entry name" value="Nucleoside_deoxyribTrfase"/>
</dbReference>
<feature type="compositionally biased region" description="Low complexity" evidence="1">
    <location>
        <begin position="189"/>
        <end position="198"/>
    </location>
</feature>
<feature type="region of interest" description="Disordered" evidence="1">
    <location>
        <begin position="138"/>
        <end position="161"/>
    </location>
</feature>
<dbReference type="VEuPathDB" id="FungiDB:BTJ68_11906"/>
<gene>
    <name evidence="2" type="ORF">D0862_11188</name>
</gene>
<dbReference type="Gene3D" id="3.40.50.450">
    <property type="match status" value="1"/>
</dbReference>
<name>A0A3M7F936_HORWE</name>
<organism evidence="2 3">
    <name type="scientific">Hortaea werneckii</name>
    <name type="common">Black yeast</name>
    <name type="synonym">Cladosporium werneckii</name>
    <dbReference type="NCBI Taxonomy" id="91943"/>
    <lineage>
        <taxon>Eukaryota</taxon>
        <taxon>Fungi</taxon>
        <taxon>Dikarya</taxon>
        <taxon>Ascomycota</taxon>
        <taxon>Pezizomycotina</taxon>
        <taxon>Dothideomycetes</taxon>
        <taxon>Dothideomycetidae</taxon>
        <taxon>Mycosphaerellales</taxon>
        <taxon>Teratosphaeriaceae</taxon>
        <taxon>Hortaea</taxon>
    </lineage>
</organism>
<comment type="caution">
    <text evidence="2">The sequence shown here is derived from an EMBL/GenBank/DDBJ whole genome shotgun (WGS) entry which is preliminary data.</text>
</comment>
<dbReference type="Proteomes" id="UP000281468">
    <property type="component" value="Unassembled WGS sequence"/>
</dbReference>
<dbReference type="Pfam" id="PF05014">
    <property type="entry name" value="Nuc_deoxyrib_tr"/>
    <property type="match status" value="1"/>
</dbReference>
<proteinExistence type="predicted"/>
<accession>A0A3M7F936</accession>
<evidence type="ECO:0008006" key="4">
    <source>
        <dbReference type="Google" id="ProtNLM"/>
    </source>
</evidence>
<evidence type="ECO:0000313" key="2">
    <source>
        <dbReference type="EMBL" id="RMY85378.1"/>
    </source>
</evidence>
<dbReference type="SUPFAM" id="SSF52309">
    <property type="entry name" value="N-(deoxy)ribosyltransferase-like"/>
    <property type="match status" value="1"/>
</dbReference>
<evidence type="ECO:0000313" key="3">
    <source>
        <dbReference type="Proteomes" id="UP000281468"/>
    </source>
</evidence>
<dbReference type="AlphaFoldDB" id="A0A3M7F936"/>
<reference evidence="2 3" key="1">
    <citation type="journal article" date="2018" name="BMC Genomics">
        <title>Genomic evidence for intraspecific hybridization in a clonal and extremely halotolerant yeast.</title>
        <authorList>
            <person name="Gostincar C."/>
            <person name="Stajich J.E."/>
            <person name="Zupancic J."/>
            <person name="Zalar P."/>
            <person name="Gunde-Cimerman N."/>
        </authorList>
    </citation>
    <scope>NUCLEOTIDE SEQUENCE [LARGE SCALE GENOMIC DNA]</scope>
    <source>
        <strain evidence="2 3">EXF-171</strain>
    </source>
</reference>
<protein>
    <recommendedName>
        <fullName evidence="4">Nucleoside 2-deoxyribosyltransferase</fullName>
    </recommendedName>
</protein>
<feature type="compositionally biased region" description="Polar residues" evidence="1">
    <location>
        <begin position="10"/>
        <end position="36"/>
    </location>
</feature>
<feature type="region of interest" description="Disordered" evidence="1">
    <location>
        <begin position="189"/>
        <end position="209"/>
    </location>
</feature>
<dbReference type="EMBL" id="QWIQ01000475">
    <property type="protein sequence ID" value="RMY85378.1"/>
    <property type="molecule type" value="Genomic_DNA"/>
</dbReference>
<feature type="region of interest" description="Disordered" evidence="1">
    <location>
        <begin position="1"/>
        <end position="36"/>
    </location>
</feature>